<sequence length="596" mass="70336">MDIEVLLNIFKKDISELSIKKDINGRYAILKELKNATNSFDSLENEFLQKFYLSFIDTKEIKILDYSENFKHAEYFFIDKFFDNNLKIFYDKFALKENLLQYKNKFSNLQNVSVNDVLNGYDKDIVSLYVFIENLAKHFGDFAQNNKELKNIFKKKTISFFNALYLLFKNYSRNLLNKYFNIILCNHPMVLVELVKNSFGTNNENTIIETFTFEHKINQDKKDIDNFEAINKELLIEFISILSTLNSNINLLHYNKNNVNTLKYIYQKNIESFKDFQDYSHKFLEDFSSRLQNFKEHYEILIYSEIFLQYISKYNNQNISKNTLFIATGNDLKNKKLKEIVKINNIPKARFEHISMHESYEYRNMIDGFYDGNFINGTLKNICKKAIQDSQNNYYLLISNINHCNINAVFGESLELFSNRYSKDNQNAFISTQNSNIINTLDKKDKYSVLVIDDNSVFAIPENLYIIATFDLIAKNKKLPIAIAEAFKCIYLSCNYNLIKSEISDIKNSDNFIKTIQKLNDFIKNSTNNSKIELDHYTFLKIKKYVINKEINNKSLNNLFENDIEPIIKIIFREYMSEEKIQSSIDSAKAIFDFSR</sequence>
<dbReference type="RefSeq" id="WP_106869395.1">
    <property type="nucleotide sequence ID" value="NZ_CP053841.1"/>
</dbReference>
<dbReference type="OrthoDB" id="5363598at2"/>
<proteinExistence type="predicted"/>
<reference evidence="2" key="1">
    <citation type="submission" date="2017-10" db="EMBL/GenBank/DDBJ databases">
        <title>Campylobacter species from seals.</title>
        <authorList>
            <person name="Gilbert M.J."/>
            <person name="Zomer A.L."/>
            <person name="Timmerman A.J."/>
            <person name="Duim B."/>
            <person name="Wagenaar J.A."/>
        </authorList>
    </citation>
    <scope>NUCLEOTIDE SEQUENCE [LARGE SCALE GENOMIC DNA]</scope>
    <source>
        <strain evidence="2">17S00004-5</strain>
    </source>
</reference>
<accession>A0A2P8R3F7</accession>
<evidence type="ECO:0000313" key="1">
    <source>
        <dbReference type="EMBL" id="PSM53024.1"/>
    </source>
</evidence>
<name>A0A2P8R3F7_9BACT</name>
<dbReference type="AlphaFoldDB" id="A0A2P8R3F7"/>
<keyword evidence="2" id="KW-1185">Reference proteome</keyword>
<organism evidence="1 2">
    <name type="scientific">Campylobacter blaseri</name>
    <dbReference type="NCBI Taxonomy" id="2042961"/>
    <lineage>
        <taxon>Bacteria</taxon>
        <taxon>Pseudomonadati</taxon>
        <taxon>Campylobacterota</taxon>
        <taxon>Epsilonproteobacteria</taxon>
        <taxon>Campylobacterales</taxon>
        <taxon>Campylobacteraceae</taxon>
        <taxon>Campylobacter</taxon>
    </lineage>
</organism>
<dbReference type="Proteomes" id="UP000240535">
    <property type="component" value="Unassembled WGS sequence"/>
</dbReference>
<gene>
    <name evidence="1" type="ORF">CQ405_00265</name>
</gene>
<comment type="caution">
    <text evidence="1">The sequence shown here is derived from an EMBL/GenBank/DDBJ whole genome shotgun (WGS) entry which is preliminary data.</text>
</comment>
<dbReference type="EMBL" id="PDHH01000001">
    <property type="protein sequence ID" value="PSM53024.1"/>
    <property type="molecule type" value="Genomic_DNA"/>
</dbReference>
<evidence type="ECO:0000313" key="2">
    <source>
        <dbReference type="Proteomes" id="UP000240535"/>
    </source>
</evidence>
<protein>
    <submittedName>
        <fullName evidence="1">Uncharacterized protein</fullName>
    </submittedName>
</protein>